<dbReference type="InterPro" id="IPR009057">
    <property type="entry name" value="Homeodomain-like_sf"/>
</dbReference>
<keyword evidence="3" id="KW-0804">Transcription</keyword>
<feature type="domain" description="HTH tetR-type" evidence="5">
    <location>
        <begin position="17"/>
        <end position="77"/>
    </location>
</feature>
<dbReference type="RefSeq" id="WP_198569654.1">
    <property type="nucleotide sequence ID" value="NZ_CP066167.1"/>
</dbReference>
<dbReference type="Gene3D" id="1.10.357.10">
    <property type="entry name" value="Tetracycline Repressor, domain 2"/>
    <property type="match status" value="1"/>
</dbReference>
<dbReference type="EMBL" id="CP066167">
    <property type="protein sequence ID" value="QQD18156.1"/>
    <property type="molecule type" value="Genomic_DNA"/>
</dbReference>
<gene>
    <name evidence="6" type="ORF">I6N98_17745</name>
</gene>
<dbReference type="SUPFAM" id="SSF46689">
    <property type="entry name" value="Homeodomain-like"/>
    <property type="match status" value="1"/>
</dbReference>
<dbReference type="PROSITE" id="PS01081">
    <property type="entry name" value="HTH_TETR_1"/>
    <property type="match status" value="1"/>
</dbReference>
<dbReference type="PROSITE" id="PS50977">
    <property type="entry name" value="HTH_TETR_2"/>
    <property type="match status" value="1"/>
</dbReference>
<organism evidence="6 7">
    <name type="scientific">Spongiibacter nanhainus</name>
    <dbReference type="NCBI Taxonomy" id="2794344"/>
    <lineage>
        <taxon>Bacteria</taxon>
        <taxon>Pseudomonadati</taxon>
        <taxon>Pseudomonadota</taxon>
        <taxon>Gammaproteobacteria</taxon>
        <taxon>Cellvibrionales</taxon>
        <taxon>Spongiibacteraceae</taxon>
        <taxon>Spongiibacter</taxon>
    </lineage>
</organism>
<dbReference type="AlphaFoldDB" id="A0A7T4UPY5"/>
<protein>
    <submittedName>
        <fullName evidence="6">TetR/AcrR family transcriptional regulator</fullName>
    </submittedName>
</protein>
<evidence type="ECO:0000256" key="4">
    <source>
        <dbReference type="PROSITE-ProRule" id="PRU00335"/>
    </source>
</evidence>
<dbReference type="Pfam" id="PF00440">
    <property type="entry name" value="TetR_N"/>
    <property type="match status" value="1"/>
</dbReference>
<evidence type="ECO:0000259" key="5">
    <source>
        <dbReference type="PROSITE" id="PS50977"/>
    </source>
</evidence>
<dbReference type="InterPro" id="IPR001647">
    <property type="entry name" value="HTH_TetR"/>
</dbReference>
<dbReference type="InterPro" id="IPR023772">
    <property type="entry name" value="DNA-bd_HTH_TetR-type_CS"/>
</dbReference>
<keyword evidence="7" id="KW-1185">Reference proteome</keyword>
<evidence type="ECO:0000256" key="2">
    <source>
        <dbReference type="ARBA" id="ARBA00023125"/>
    </source>
</evidence>
<dbReference type="GO" id="GO:0003700">
    <property type="term" value="F:DNA-binding transcription factor activity"/>
    <property type="evidence" value="ECO:0007669"/>
    <property type="project" value="TreeGrafter"/>
</dbReference>
<sequence>MKTNKRWGHGARVDDLDTGKKILLKAAIQCFNNKGVRATTIEDIARTANVTRRTVYRYFAGKPDILDALLHIERERLFRHLNQLTEIYPNDFPRLLEECIWFAATYRRPQMDSEDHLDDDSSEDSLPYVNDEECEAQWRELLAEPLQRHNARHDIHIDIHHLVPIVGRLALIYRQYPTEKREFFSAMRALHLCGKQ</sequence>
<proteinExistence type="predicted"/>
<keyword evidence="2 4" id="KW-0238">DNA-binding</keyword>
<dbReference type="KEGG" id="snan:I6N98_17745"/>
<accession>A0A7T4UPY5</accession>
<evidence type="ECO:0000256" key="3">
    <source>
        <dbReference type="ARBA" id="ARBA00023163"/>
    </source>
</evidence>
<dbReference type="InterPro" id="IPR050109">
    <property type="entry name" value="HTH-type_TetR-like_transc_reg"/>
</dbReference>
<dbReference type="PANTHER" id="PTHR30055">
    <property type="entry name" value="HTH-TYPE TRANSCRIPTIONAL REGULATOR RUTR"/>
    <property type="match status" value="1"/>
</dbReference>
<dbReference type="Proteomes" id="UP000596063">
    <property type="component" value="Chromosome"/>
</dbReference>
<evidence type="ECO:0000313" key="7">
    <source>
        <dbReference type="Proteomes" id="UP000596063"/>
    </source>
</evidence>
<dbReference type="PRINTS" id="PR00455">
    <property type="entry name" value="HTHTETR"/>
</dbReference>
<evidence type="ECO:0000256" key="1">
    <source>
        <dbReference type="ARBA" id="ARBA00023015"/>
    </source>
</evidence>
<keyword evidence="1" id="KW-0805">Transcription regulation</keyword>
<evidence type="ECO:0000313" key="6">
    <source>
        <dbReference type="EMBL" id="QQD18156.1"/>
    </source>
</evidence>
<name>A0A7T4UPY5_9GAMM</name>
<feature type="DNA-binding region" description="H-T-H motif" evidence="4">
    <location>
        <begin position="40"/>
        <end position="59"/>
    </location>
</feature>
<reference evidence="6 7" key="1">
    <citation type="submission" date="2020-12" db="EMBL/GenBank/DDBJ databases">
        <authorList>
            <person name="Shan Y."/>
        </authorList>
    </citation>
    <scope>NUCLEOTIDE SEQUENCE [LARGE SCALE GENOMIC DNA]</scope>
    <source>
        <strain evidence="7">csc3.9</strain>
    </source>
</reference>
<dbReference type="PANTHER" id="PTHR30055:SF238">
    <property type="entry name" value="MYCOFACTOCIN BIOSYNTHESIS TRANSCRIPTIONAL REGULATOR MFTR-RELATED"/>
    <property type="match status" value="1"/>
</dbReference>
<dbReference type="GO" id="GO:0000976">
    <property type="term" value="F:transcription cis-regulatory region binding"/>
    <property type="evidence" value="ECO:0007669"/>
    <property type="project" value="TreeGrafter"/>
</dbReference>